<organism evidence="2 3">
    <name type="scientific">Humibacillus xanthopallidus</name>
    <dbReference type="NCBI Taxonomy" id="412689"/>
    <lineage>
        <taxon>Bacteria</taxon>
        <taxon>Bacillati</taxon>
        <taxon>Actinomycetota</taxon>
        <taxon>Actinomycetes</taxon>
        <taxon>Micrococcales</taxon>
        <taxon>Intrasporangiaceae</taxon>
        <taxon>Humibacillus</taxon>
    </lineage>
</organism>
<protein>
    <recommendedName>
        <fullName evidence="4">Acetyltransferase (GNAT) family protein</fullName>
    </recommendedName>
</protein>
<sequence length="223" mass="23727">MPDLRLLTPDRVGDLVGSCAPCTFWQTVPHNGHGGAPDARARLDALAAWVEEVTADWGPPGRIAYADDRPIGHVVLAPAHFVPRLAAFPTAPGDPATVMLVTAVTAPEANGDGRGLCKMLLQTAAKDALKRHVRALDVIASRPAAVGPHACVLETEPLEKFGFRVERDHPAYPRLRIDLRTAVTLRDEAAAYLARALARIPGAHPAPEVHPRGSGSARSADRP</sequence>
<name>A0A543HA54_9MICO</name>
<comment type="caution">
    <text evidence="2">The sequence shown here is derived from an EMBL/GenBank/DDBJ whole genome shotgun (WGS) entry which is preliminary data.</text>
</comment>
<evidence type="ECO:0000313" key="3">
    <source>
        <dbReference type="Proteomes" id="UP000316747"/>
    </source>
</evidence>
<evidence type="ECO:0000313" key="2">
    <source>
        <dbReference type="EMBL" id="TQM55129.1"/>
    </source>
</evidence>
<feature type="region of interest" description="Disordered" evidence="1">
    <location>
        <begin position="203"/>
        <end position="223"/>
    </location>
</feature>
<evidence type="ECO:0000256" key="1">
    <source>
        <dbReference type="SAM" id="MobiDB-lite"/>
    </source>
</evidence>
<proteinExistence type="predicted"/>
<dbReference type="EMBL" id="VFPM01000005">
    <property type="protein sequence ID" value="TQM55129.1"/>
    <property type="molecule type" value="Genomic_DNA"/>
</dbReference>
<dbReference type="SUPFAM" id="SSF55729">
    <property type="entry name" value="Acyl-CoA N-acyltransferases (Nat)"/>
    <property type="match status" value="1"/>
</dbReference>
<dbReference type="RefSeq" id="WP_141847260.1">
    <property type="nucleotide sequence ID" value="NZ_VFPM01000005.1"/>
</dbReference>
<dbReference type="InterPro" id="IPR016181">
    <property type="entry name" value="Acyl_CoA_acyltransferase"/>
</dbReference>
<accession>A0A543HA54</accession>
<reference evidence="2 3" key="1">
    <citation type="submission" date="2019-06" db="EMBL/GenBank/DDBJ databases">
        <title>Genome sequencing of plant associated microbes to promote plant fitness in Sorghum bicolor and Oryza sativa.</title>
        <authorList>
            <person name="Coleman-Derr D."/>
        </authorList>
    </citation>
    <scope>NUCLEOTIDE SEQUENCE [LARGE SCALE GENOMIC DNA]</scope>
    <source>
        <strain evidence="2 3">KV-663</strain>
    </source>
</reference>
<dbReference type="AlphaFoldDB" id="A0A543HA54"/>
<dbReference type="Gene3D" id="3.40.630.30">
    <property type="match status" value="1"/>
</dbReference>
<keyword evidence="3" id="KW-1185">Reference proteome</keyword>
<dbReference type="Proteomes" id="UP000316747">
    <property type="component" value="Unassembled WGS sequence"/>
</dbReference>
<evidence type="ECO:0008006" key="4">
    <source>
        <dbReference type="Google" id="ProtNLM"/>
    </source>
</evidence>
<gene>
    <name evidence="2" type="ORF">FBY41_4457</name>
</gene>
<dbReference type="OrthoDB" id="5242876at2"/>